<dbReference type="SUPFAM" id="SSF46785">
    <property type="entry name" value="Winged helix' DNA-binding domain"/>
    <property type="match status" value="1"/>
</dbReference>
<reference evidence="6" key="1">
    <citation type="journal article" date="2019" name="Int. J. Syst. Evol. Microbiol.">
        <title>The Global Catalogue of Microorganisms (GCM) 10K type strain sequencing project: providing services to taxonomists for standard genome sequencing and annotation.</title>
        <authorList>
            <consortium name="The Broad Institute Genomics Platform"/>
            <consortium name="The Broad Institute Genome Sequencing Center for Infectious Disease"/>
            <person name="Wu L."/>
            <person name="Ma J."/>
        </authorList>
    </citation>
    <scope>NUCLEOTIDE SEQUENCE [LARGE SCALE GENOMIC DNA]</scope>
    <source>
        <strain evidence="6">JCM 14370</strain>
    </source>
</reference>
<dbReference type="InterPro" id="IPR000835">
    <property type="entry name" value="HTH_MarR-typ"/>
</dbReference>
<keyword evidence="2" id="KW-0238">DNA-binding</keyword>
<proteinExistence type="predicted"/>
<dbReference type="Gene3D" id="1.10.287.160">
    <property type="entry name" value="HR1 repeat"/>
    <property type="match status" value="1"/>
</dbReference>
<accession>A0ABQ2CTQ0</accession>
<evidence type="ECO:0000313" key="6">
    <source>
        <dbReference type="Proteomes" id="UP000632222"/>
    </source>
</evidence>
<comment type="caution">
    <text evidence="5">The sequence shown here is derived from an EMBL/GenBank/DDBJ whole genome shotgun (WGS) entry which is preliminary data.</text>
</comment>
<protein>
    <recommendedName>
        <fullName evidence="4">HTH marR-type domain-containing protein</fullName>
    </recommendedName>
</protein>
<evidence type="ECO:0000256" key="1">
    <source>
        <dbReference type="ARBA" id="ARBA00023015"/>
    </source>
</evidence>
<organism evidence="5 6">
    <name type="scientific">Deinococcus roseus</name>
    <dbReference type="NCBI Taxonomy" id="392414"/>
    <lineage>
        <taxon>Bacteria</taxon>
        <taxon>Thermotogati</taxon>
        <taxon>Deinococcota</taxon>
        <taxon>Deinococci</taxon>
        <taxon>Deinococcales</taxon>
        <taxon>Deinococcaceae</taxon>
        <taxon>Deinococcus</taxon>
    </lineage>
</organism>
<dbReference type="RefSeq" id="WP_188998628.1">
    <property type="nucleotide sequence ID" value="NZ_BMOD01000001.1"/>
</dbReference>
<dbReference type="PANTHER" id="PTHR38465:SF2">
    <property type="entry name" value="HTH-TYPE TRANSCRIPTIONAL REGULATOR MMPR5"/>
    <property type="match status" value="1"/>
</dbReference>
<name>A0ABQ2CTQ0_9DEIO</name>
<gene>
    <name evidence="5" type="ORF">GCM10008938_02570</name>
</gene>
<dbReference type="Pfam" id="PF12802">
    <property type="entry name" value="MarR_2"/>
    <property type="match status" value="1"/>
</dbReference>
<sequence>MTPPQDQFIQHVTRVFEAQGAQRILGLLLGALLIHPKGQMNAQELQDSLHVSRAAISQGCTTLTQMGFIEKVRVKGDRKSDYRLREGVWEKVAMQGVQKLQMFIEVADFGLQLAPNDRLSDMKAFFEFWQEAYPRILQEWQSRKGQP</sequence>
<dbReference type="InterPro" id="IPR052362">
    <property type="entry name" value="HTH-GbsR_regulator"/>
</dbReference>
<dbReference type="InterPro" id="IPR036388">
    <property type="entry name" value="WH-like_DNA-bd_sf"/>
</dbReference>
<evidence type="ECO:0000256" key="3">
    <source>
        <dbReference type="ARBA" id="ARBA00023163"/>
    </source>
</evidence>
<dbReference type="InterPro" id="IPR036390">
    <property type="entry name" value="WH_DNA-bd_sf"/>
</dbReference>
<evidence type="ECO:0000313" key="5">
    <source>
        <dbReference type="EMBL" id="GGJ19881.1"/>
    </source>
</evidence>
<dbReference type="PANTHER" id="PTHR38465">
    <property type="entry name" value="HTH-TYPE TRANSCRIPTIONAL REGULATOR MJ1563-RELATED"/>
    <property type="match status" value="1"/>
</dbReference>
<keyword evidence="3" id="KW-0804">Transcription</keyword>
<dbReference type="EMBL" id="BMOD01000001">
    <property type="protein sequence ID" value="GGJ19881.1"/>
    <property type="molecule type" value="Genomic_DNA"/>
</dbReference>
<evidence type="ECO:0000256" key="2">
    <source>
        <dbReference type="ARBA" id="ARBA00023125"/>
    </source>
</evidence>
<keyword evidence="6" id="KW-1185">Reference proteome</keyword>
<dbReference type="Gene3D" id="1.10.10.10">
    <property type="entry name" value="Winged helix-like DNA-binding domain superfamily/Winged helix DNA-binding domain"/>
    <property type="match status" value="1"/>
</dbReference>
<evidence type="ECO:0000259" key="4">
    <source>
        <dbReference type="Pfam" id="PF12802"/>
    </source>
</evidence>
<keyword evidence="1" id="KW-0805">Transcription regulation</keyword>
<dbReference type="Proteomes" id="UP000632222">
    <property type="component" value="Unassembled WGS sequence"/>
</dbReference>
<feature type="domain" description="HTH marR-type" evidence="4">
    <location>
        <begin position="28"/>
        <end position="79"/>
    </location>
</feature>